<dbReference type="GeneID" id="85225123"/>
<evidence type="ECO:0000256" key="1">
    <source>
        <dbReference type="ARBA" id="ARBA00004604"/>
    </source>
</evidence>
<dbReference type="InterPro" id="IPR039883">
    <property type="entry name" value="Fcf2/DNTTIP2"/>
</dbReference>
<accession>A0AAF0J9K8</accession>
<evidence type="ECO:0000256" key="2">
    <source>
        <dbReference type="ARBA" id="ARBA00023242"/>
    </source>
</evidence>
<proteinExistence type="predicted"/>
<gene>
    <name evidence="5" type="primary">fcf2</name>
    <name evidence="5" type="ORF">MJAP1_001474</name>
</gene>
<dbReference type="PANTHER" id="PTHR21686">
    <property type="entry name" value="DEOXYNUCLEOTIDYLTRANSFERASE TERMINAL-INTERACTING PROTEIN 2"/>
    <property type="match status" value="1"/>
</dbReference>
<keyword evidence="6" id="KW-1185">Reference proteome</keyword>
<dbReference type="GO" id="GO:0006396">
    <property type="term" value="P:RNA processing"/>
    <property type="evidence" value="ECO:0007669"/>
    <property type="project" value="TreeGrafter"/>
</dbReference>
<reference evidence="5" key="1">
    <citation type="submission" date="2023-03" db="EMBL/GenBank/DDBJ databases">
        <title>Mating type loci evolution in Malassezia.</title>
        <authorList>
            <person name="Coelho M.A."/>
        </authorList>
    </citation>
    <scope>NUCLEOTIDE SEQUENCE</scope>
    <source>
        <strain evidence="5">CBS 9431</strain>
    </source>
</reference>
<dbReference type="GO" id="GO:0005730">
    <property type="term" value="C:nucleolus"/>
    <property type="evidence" value="ECO:0007669"/>
    <property type="project" value="UniProtKB-SubCell"/>
</dbReference>
<sequence>MADRGYDEEDELLAASRQAYKSHAGPSHKAMSAPEAFTDGTDLVMFDQDDAEIPPELAPKAKKERPAKASTSKSTSKKKLVEPANVTQSLETLENTGVVSTKKPSKRQVQEYRSKSAGPAWYDMPAFPGAKFSNKKDARTEAGKASFTGGDARSATEKEMRRQVTAIRLRNALDPTRFYRGSGGTGADRGMPPYAQLGTIVGGGLEPASIVPRKQRADTVVGELVNDARSVAYSRKKFNELQEKRMAIAKQNRS</sequence>
<dbReference type="RefSeq" id="XP_060121415.1">
    <property type="nucleotide sequence ID" value="XM_060265432.1"/>
</dbReference>
<dbReference type="Pfam" id="PF08698">
    <property type="entry name" value="Fcf2"/>
    <property type="match status" value="1"/>
</dbReference>
<dbReference type="EMBL" id="CP119959">
    <property type="protein sequence ID" value="WFD38518.1"/>
    <property type="molecule type" value="Genomic_DNA"/>
</dbReference>
<dbReference type="InterPro" id="IPR014810">
    <property type="entry name" value="Fcf2_C"/>
</dbReference>
<feature type="region of interest" description="Disordered" evidence="3">
    <location>
        <begin position="1"/>
        <end position="160"/>
    </location>
</feature>
<dbReference type="AlphaFoldDB" id="A0AAF0J9K8"/>
<dbReference type="PANTHER" id="PTHR21686:SF12">
    <property type="entry name" value="DEOXYNUCLEOTIDYLTRANSFERASE TERMINAL-INTERACTING PROTEIN 2"/>
    <property type="match status" value="1"/>
</dbReference>
<feature type="compositionally biased region" description="Polar residues" evidence="3">
    <location>
        <begin position="85"/>
        <end position="99"/>
    </location>
</feature>
<comment type="subcellular location">
    <subcellularLocation>
        <location evidence="1">Nucleus</location>
        <location evidence="1">Nucleolus</location>
    </subcellularLocation>
</comment>
<evidence type="ECO:0000259" key="4">
    <source>
        <dbReference type="Pfam" id="PF08698"/>
    </source>
</evidence>
<evidence type="ECO:0000313" key="5">
    <source>
        <dbReference type="EMBL" id="WFD38518.1"/>
    </source>
</evidence>
<protein>
    <submittedName>
        <fullName evidence="5">dTDP-fucopyranose mutase</fullName>
    </submittedName>
</protein>
<evidence type="ECO:0000256" key="3">
    <source>
        <dbReference type="SAM" id="MobiDB-lite"/>
    </source>
</evidence>
<feature type="domain" description="Fcf2 pre-rRNA processing C-terminal" evidence="4">
    <location>
        <begin position="156"/>
        <end position="237"/>
    </location>
</feature>
<organism evidence="5 6">
    <name type="scientific">Malassezia japonica</name>
    <dbReference type="NCBI Taxonomy" id="223818"/>
    <lineage>
        <taxon>Eukaryota</taxon>
        <taxon>Fungi</taxon>
        <taxon>Dikarya</taxon>
        <taxon>Basidiomycota</taxon>
        <taxon>Ustilaginomycotina</taxon>
        <taxon>Malasseziomycetes</taxon>
        <taxon>Malasseziales</taxon>
        <taxon>Malasseziaceae</taxon>
        <taxon>Malassezia</taxon>
    </lineage>
</organism>
<evidence type="ECO:0000313" key="6">
    <source>
        <dbReference type="Proteomes" id="UP001217754"/>
    </source>
</evidence>
<dbReference type="Proteomes" id="UP001217754">
    <property type="component" value="Chromosome 2"/>
</dbReference>
<feature type="compositionally biased region" description="Acidic residues" evidence="3">
    <location>
        <begin position="1"/>
        <end position="12"/>
    </location>
</feature>
<dbReference type="GO" id="GO:0003723">
    <property type="term" value="F:RNA binding"/>
    <property type="evidence" value="ECO:0007669"/>
    <property type="project" value="TreeGrafter"/>
</dbReference>
<keyword evidence="2" id="KW-0539">Nucleus</keyword>
<name>A0AAF0J9K8_9BASI</name>